<evidence type="ECO:0000313" key="1">
    <source>
        <dbReference type="EMBL" id="MCD9645012.1"/>
    </source>
</evidence>
<name>A0ABS8VEY3_DATST</name>
<sequence>MPLLRTQDVNQLKSLDLDFLLMEPLMGDALVEAGISPTTRTAELLVVESHHKNTGESSYDKDDADIDEELFDLEDVILSMIIEVSHRNTTIVDTRGTTPDLAARERQRVLPLRQQPTTCHTSTTNIDI</sequence>
<accession>A0ABS8VEY3</accession>
<keyword evidence="2" id="KW-1185">Reference proteome</keyword>
<evidence type="ECO:0000313" key="2">
    <source>
        <dbReference type="Proteomes" id="UP000823775"/>
    </source>
</evidence>
<protein>
    <submittedName>
        <fullName evidence="1">Uncharacterized protein</fullName>
    </submittedName>
</protein>
<organism evidence="1 2">
    <name type="scientific">Datura stramonium</name>
    <name type="common">Jimsonweed</name>
    <name type="synonym">Common thornapple</name>
    <dbReference type="NCBI Taxonomy" id="4076"/>
    <lineage>
        <taxon>Eukaryota</taxon>
        <taxon>Viridiplantae</taxon>
        <taxon>Streptophyta</taxon>
        <taxon>Embryophyta</taxon>
        <taxon>Tracheophyta</taxon>
        <taxon>Spermatophyta</taxon>
        <taxon>Magnoliopsida</taxon>
        <taxon>eudicotyledons</taxon>
        <taxon>Gunneridae</taxon>
        <taxon>Pentapetalae</taxon>
        <taxon>asterids</taxon>
        <taxon>lamiids</taxon>
        <taxon>Solanales</taxon>
        <taxon>Solanaceae</taxon>
        <taxon>Solanoideae</taxon>
        <taxon>Datureae</taxon>
        <taxon>Datura</taxon>
    </lineage>
</organism>
<dbReference type="Proteomes" id="UP000823775">
    <property type="component" value="Unassembled WGS sequence"/>
</dbReference>
<gene>
    <name evidence="1" type="ORF">HAX54_033654</name>
</gene>
<dbReference type="EMBL" id="JACEIK010004313">
    <property type="protein sequence ID" value="MCD9645012.1"/>
    <property type="molecule type" value="Genomic_DNA"/>
</dbReference>
<proteinExistence type="predicted"/>
<reference evidence="1 2" key="1">
    <citation type="journal article" date="2021" name="BMC Genomics">
        <title>Datura genome reveals duplications of psychoactive alkaloid biosynthetic genes and high mutation rate following tissue culture.</title>
        <authorList>
            <person name="Rajewski A."/>
            <person name="Carter-House D."/>
            <person name="Stajich J."/>
            <person name="Litt A."/>
        </authorList>
    </citation>
    <scope>NUCLEOTIDE SEQUENCE [LARGE SCALE GENOMIC DNA]</scope>
    <source>
        <strain evidence="1">AR-01</strain>
    </source>
</reference>
<comment type="caution">
    <text evidence="1">The sequence shown here is derived from an EMBL/GenBank/DDBJ whole genome shotgun (WGS) entry which is preliminary data.</text>
</comment>